<evidence type="ECO:0000256" key="8">
    <source>
        <dbReference type="PROSITE-ProRule" id="PRU00071"/>
    </source>
</evidence>
<dbReference type="GO" id="GO:0008270">
    <property type="term" value="F:zinc ion binding"/>
    <property type="evidence" value="ECO:0007669"/>
    <property type="project" value="UniProtKB-KW"/>
</dbReference>
<evidence type="ECO:0000256" key="4">
    <source>
        <dbReference type="ARBA" id="ARBA00023015"/>
    </source>
</evidence>
<sequence length="263" mass="27128">MSSETGDQRPARLSSMATRPSEPEHLLCPRCDSNNTKFCYFNNYNLSQPRHFCKSCRRYWTRGGTLRNVPVGGGSRKSSSSSSNKRLRTTSATPSPTPTITPAATSASSSSDNRVASHPDEQLLHANPALMVGQMGSGSGPMTGSLMCCEVNLNESVAPEASSSTSLTSFLTTQGLLPPFGGGGGGFDLGLGPGLHGLGFGLGPMDWPMEPVGDQVGNGSGGSSSSAAGGCNTWQVGGDGVEGEGDCFGWPELAMSMPGKGLK</sequence>
<evidence type="ECO:0000259" key="11">
    <source>
        <dbReference type="PROSITE" id="PS50884"/>
    </source>
</evidence>
<evidence type="ECO:0000256" key="1">
    <source>
        <dbReference type="ARBA" id="ARBA00022723"/>
    </source>
</evidence>
<keyword evidence="6 9" id="KW-0804">Transcription</keyword>
<dbReference type="PROSITE" id="PS01361">
    <property type="entry name" value="ZF_DOF_1"/>
    <property type="match status" value="1"/>
</dbReference>
<reference evidence="12 13" key="1">
    <citation type="submission" date="2024-11" db="EMBL/GenBank/DDBJ databases">
        <title>A near-complete genome assembly of Cinchona calisaya.</title>
        <authorList>
            <person name="Lian D.C."/>
            <person name="Zhao X.W."/>
            <person name="Wei L."/>
        </authorList>
    </citation>
    <scope>NUCLEOTIDE SEQUENCE [LARGE SCALE GENOMIC DNA]</scope>
    <source>
        <tissue evidence="12">Nenye</tissue>
    </source>
</reference>
<evidence type="ECO:0000256" key="5">
    <source>
        <dbReference type="ARBA" id="ARBA00023125"/>
    </source>
</evidence>
<feature type="region of interest" description="Disordered" evidence="10">
    <location>
        <begin position="67"/>
        <end position="118"/>
    </location>
</feature>
<dbReference type="InterPro" id="IPR003851">
    <property type="entry name" value="Znf_Dof"/>
</dbReference>
<evidence type="ECO:0000256" key="10">
    <source>
        <dbReference type="SAM" id="MobiDB-lite"/>
    </source>
</evidence>
<organism evidence="12 13">
    <name type="scientific">Cinchona calisaya</name>
    <dbReference type="NCBI Taxonomy" id="153742"/>
    <lineage>
        <taxon>Eukaryota</taxon>
        <taxon>Viridiplantae</taxon>
        <taxon>Streptophyta</taxon>
        <taxon>Embryophyta</taxon>
        <taxon>Tracheophyta</taxon>
        <taxon>Spermatophyta</taxon>
        <taxon>Magnoliopsida</taxon>
        <taxon>eudicotyledons</taxon>
        <taxon>Gunneridae</taxon>
        <taxon>Pentapetalae</taxon>
        <taxon>asterids</taxon>
        <taxon>lamiids</taxon>
        <taxon>Gentianales</taxon>
        <taxon>Rubiaceae</taxon>
        <taxon>Cinchonoideae</taxon>
        <taxon>Cinchoneae</taxon>
        <taxon>Cinchona</taxon>
    </lineage>
</organism>
<protein>
    <recommendedName>
        <fullName evidence="9">Dof zinc finger protein</fullName>
    </recommendedName>
</protein>
<feature type="compositionally biased region" description="Basic and acidic residues" evidence="10">
    <location>
        <begin position="1"/>
        <end position="10"/>
    </location>
</feature>
<dbReference type="Pfam" id="PF02701">
    <property type="entry name" value="Zn_ribbon_Dof"/>
    <property type="match status" value="1"/>
</dbReference>
<dbReference type="GO" id="GO:0003677">
    <property type="term" value="F:DNA binding"/>
    <property type="evidence" value="ECO:0007669"/>
    <property type="project" value="UniProtKB-UniRule"/>
</dbReference>
<feature type="domain" description="Dof-type" evidence="11">
    <location>
        <begin position="26"/>
        <end position="80"/>
    </location>
</feature>
<dbReference type="Proteomes" id="UP001630127">
    <property type="component" value="Unassembled WGS sequence"/>
</dbReference>
<comment type="function">
    <text evidence="9">Transcription factor that binds specifically to a 5'-AA[AG]G-3' consensus core sequence.</text>
</comment>
<evidence type="ECO:0000313" key="12">
    <source>
        <dbReference type="EMBL" id="KAL3505227.1"/>
    </source>
</evidence>
<feature type="compositionally biased region" description="Low complexity" evidence="10">
    <location>
        <begin position="76"/>
        <end position="111"/>
    </location>
</feature>
<keyword evidence="2 8" id="KW-0863">Zinc-finger</keyword>
<comment type="subcellular location">
    <subcellularLocation>
        <location evidence="8 9">Nucleus</location>
    </subcellularLocation>
</comment>
<keyword evidence="3 9" id="KW-0862">Zinc</keyword>
<keyword evidence="1 9" id="KW-0479">Metal-binding</keyword>
<dbReference type="PROSITE" id="PS50884">
    <property type="entry name" value="ZF_DOF_2"/>
    <property type="match status" value="1"/>
</dbReference>
<evidence type="ECO:0000256" key="6">
    <source>
        <dbReference type="ARBA" id="ARBA00023163"/>
    </source>
</evidence>
<keyword evidence="13" id="KW-1185">Reference proteome</keyword>
<dbReference type="InterPro" id="IPR045174">
    <property type="entry name" value="Dof"/>
</dbReference>
<evidence type="ECO:0000256" key="3">
    <source>
        <dbReference type="ARBA" id="ARBA00022833"/>
    </source>
</evidence>
<evidence type="ECO:0000313" key="13">
    <source>
        <dbReference type="Proteomes" id="UP001630127"/>
    </source>
</evidence>
<dbReference type="GO" id="GO:0005634">
    <property type="term" value="C:nucleus"/>
    <property type="evidence" value="ECO:0007669"/>
    <property type="project" value="UniProtKB-SubCell"/>
</dbReference>
<evidence type="ECO:0000256" key="7">
    <source>
        <dbReference type="ARBA" id="ARBA00023242"/>
    </source>
</evidence>
<evidence type="ECO:0000256" key="2">
    <source>
        <dbReference type="ARBA" id="ARBA00022771"/>
    </source>
</evidence>
<proteinExistence type="predicted"/>
<comment type="caution">
    <text evidence="12">The sequence shown here is derived from an EMBL/GenBank/DDBJ whole genome shotgun (WGS) entry which is preliminary data.</text>
</comment>
<dbReference type="AlphaFoldDB" id="A0ABD2YCR5"/>
<keyword evidence="4 9" id="KW-0805">Transcription regulation</keyword>
<name>A0ABD2YCR5_9GENT</name>
<dbReference type="GO" id="GO:0003700">
    <property type="term" value="F:DNA-binding transcription factor activity"/>
    <property type="evidence" value="ECO:0007669"/>
    <property type="project" value="UniProtKB-UniRule"/>
</dbReference>
<keyword evidence="7 8" id="KW-0539">Nucleus</keyword>
<keyword evidence="5 8" id="KW-0238">DNA-binding</keyword>
<dbReference type="EMBL" id="JBJUIK010000014">
    <property type="protein sequence ID" value="KAL3505227.1"/>
    <property type="molecule type" value="Genomic_DNA"/>
</dbReference>
<dbReference type="PANTHER" id="PTHR31992:SF312">
    <property type="entry name" value="DOF ZINC FINGER PROTEIN DOF1.6"/>
    <property type="match status" value="1"/>
</dbReference>
<dbReference type="PANTHER" id="PTHR31992">
    <property type="entry name" value="DOF ZINC FINGER PROTEIN DOF1.4-RELATED"/>
    <property type="match status" value="1"/>
</dbReference>
<accession>A0ABD2YCR5</accession>
<evidence type="ECO:0000256" key="9">
    <source>
        <dbReference type="RuleBase" id="RU369094"/>
    </source>
</evidence>
<feature type="region of interest" description="Disordered" evidence="10">
    <location>
        <begin position="1"/>
        <end position="23"/>
    </location>
</feature>
<gene>
    <name evidence="12" type="ORF">ACH5RR_035068</name>
</gene>